<keyword evidence="2" id="KW-1185">Reference proteome</keyword>
<dbReference type="AlphaFoldDB" id="A0A7J7L908"/>
<accession>A0A7J7L908</accession>
<organism evidence="1 2">
    <name type="scientific">Kingdonia uniflora</name>
    <dbReference type="NCBI Taxonomy" id="39325"/>
    <lineage>
        <taxon>Eukaryota</taxon>
        <taxon>Viridiplantae</taxon>
        <taxon>Streptophyta</taxon>
        <taxon>Embryophyta</taxon>
        <taxon>Tracheophyta</taxon>
        <taxon>Spermatophyta</taxon>
        <taxon>Magnoliopsida</taxon>
        <taxon>Ranunculales</taxon>
        <taxon>Circaeasteraceae</taxon>
        <taxon>Kingdonia</taxon>
    </lineage>
</organism>
<dbReference type="Proteomes" id="UP000541444">
    <property type="component" value="Unassembled WGS sequence"/>
</dbReference>
<reference evidence="1 2" key="1">
    <citation type="journal article" date="2020" name="IScience">
        <title>Genome Sequencing of the Endangered Kingdonia uniflora (Circaeasteraceae, Ranunculales) Reveals Potential Mechanisms of Evolutionary Specialization.</title>
        <authorList>
            <person name="Sun Y."/>
            <person name="Deng T."/>
            <person name="Zhang A."/>
            <person name="Moore M.J."/>
            <person name="Landis J.B."/>
            <person name="Lin N."/>
            <person name="Zhang H."/>
            <person name="Zhang X."/>
            <person name="Huang J."/>
            <person name="Zhang X."/>
            <person name="Sun H."/>
            <person name="Wang H."/>
        </authorList>
    </citation>
    <scope>NUCLEOTIDE SEQUENCE [LARGE SCALE GENOMIC DNA]</scope>
    <source>
        <strain evidence="1">TB1705</strain>
        <tissue evidence="1">Leaf</tissue>
    </source>
</reference>
<proteinExistence type="predicted"/>
<protein>
    <submittedName>
        <fullName evidence="1">Uncharacterized protein</fullName>
    </submittedName>
</protein>
<comment type="caution">
    <text evidence="1">The sequence shown here is derived from an EMBL/GenBank/DDBJ whole genome shotgun (WGS) entry which is preliminary data.</text>
</comment>
<name>A0A7J7L908_9MAGN</name>
<dbReference type="EMBL" id="JACGCM010002535">
    <property type="protein sequence ID" value="KAF6139030.1"/>
    <property type="molecule type" value="Genomic_DNA"/>
</dbReference>
<sequence>MEDKESYIDLENRFSQYKAKNDARFKNLKDMVASHRSSGCAITFIANVERSQISTPLLREETVAHFLNFHENIVATGKALILPDL</sequence>
<gene>
    <name evidence="1" type="ORF">GIB67_010756</name>
</gene>
<evidence type="ECO:0000313" key="2">
    <source>
        <dbReference type="Proteomes" id="UP000541444"/>
    </source>
</evidence>
<evidence type="ECO:0000313" key="1">
    <source>
        <dbReference type="EMBL" id="KAF6139030.1"/>
    </source>
</evidence>